<comment type="caution">
    <text evidence="3">The sequence shown here is derived from an EMBL/GenBank/DDBJ whole genome shotgun (WGS) entry which is preliminary data.</text>
</comment>
<evidence type="ECO:0000313" key="4">
    <source>
        <dbReference type="Proteomes" id="UP001464891"/>
    </source>
</evidence>
<organism evidence="3 4">
    <name type="scientific">Trichocoleus desertorum GB2-A4</name>
    <dbReference type="NCBI Taxonomy" id="2933944"/>
    <lineage>
        <taxon>Bacteria</taxon>
        <taxon>Bacillati</taxon>
        <taxon>Cyanobacteriota</taxon>
        <taxon>Cyanophyceae</taxon>
        <taxon>Leptolyngbyales</taxon>
        <taxon>Trichocoleusaceae</taxon>
        <taxon>Trichocoleus</taxon>
    </lineage>
</organism>
<evidence type="ECO:0000313" key="3">
    <source>
        <dbReference type="EMBL" id="MEP0819991.1"/>
    </source>
</evidence>
<accession>A0ABV0JDX7</accession>
<name>A0ABV0JDX7_9CYAN</name>
<dbReference type="InterPro" id="IPR036086">
    <property type="entry name" value="ParB/Sulfiredoxin_sf"/>
</dbReference>
<reference evidence="3 4" key="1">
    <citation type="submission" date="2022-04" db="EMBL/GenBank/DDBJ databases">
        <title>Positive selection, recombination, and allopatry shape intraspecific diversity of widespread and dominant cyanobacteria.</title>
        <authorList>
            <person name="Wei J."/>
            <person name="Shu W."/>
            <person name="Hu C."/>
        </authorList>
    </citation>
    <scope>NUCLEOTIDE SEQUENCE [LARGE SCALE GENOMIC DNA]</scope>
    <source>
        <strain evidence="3 4">GB2-A4</strain>
    </source>
</reference>
<dbReference type="Gene3D" id="3.90.1530.30">
    <property type="match status" value="1"/>
</dbReference>
<dbReference type="RefSeq" id="WP_190442604.1">
    <property type="nucleotide sequence ID" value="NZ_JAMPKM010000018.1"/>
</dbReference>
<evidence type="ECO:0000256" key="1">
    <source>
        <dbReference type="ARBA" id="ARBA00006295"/>
    </source>
</evidence>
<dbReference type="CDD" id="cd16393">
    <property type="entry name" value="SPO0J_N"/>
    <property type="match status" value="1"/>
</dbReference>
<dbReference type="PANTHER" id="PTHR33375">
    <property type="entry name" value="CHROMOSOME-PARTITIONING PROTEIN PARB-RELATED"/>
    <property type="match status" value="1"/>
</dbReference>
<dbReference type="InterPro" id="IPR041468">
    <property type="entry name" value="HTH_ParB/Spo0J"/>
</dbReference>
<comment type="similarity">
    <text evidence="1">Belongs to the ParB family.</text>
</comment>
<dbReference type="Proteomes" id="UP001464891">
    <property type="component" value="Unassembled WGS sequence"/>
</dbReference>
<dbReference type="InterPro" id="IPR050336">
    <property type="entry name" value="Chromosome_partition/occlusion"/>
</dbReference>
<protein>
    <submittedName>
        <fullName evidence="3">ParB/RepB/Spo0J family partition protein</fullName>
    </submittedName>
</protein>
<dbReference type="PANTHER" id="PTHR33375:SF7">
    <property type="entry name" value="CHROMOSOME 2-PARTITIONING PROTEIN PARB-RELATED"/>
    <property type="match status" value="1"/>
</dbReference>
<gene>
    <name evidence="3" type="ORF">NC998_23070</name>
</gene>
<dbReference type="SUPFAM" id="SSF109709">
    <property type="entry name" value="KorB DNA-binding domain-like"/>
    <property type="match status" value="1"/>
</dbReference>
<dbReference type="NCBIfam" id="TIGR00180">
    <property type="entry name" value="parB_part"/>
    <property type="match status" value="1"/>
</dbReference>
<evidence type="ECO:0000259" key="2">
    <source>
        <dbReference type="SMART" id="SM00470"/>
    </source>
</evidence>
<dbReference type="InterPro" id="IPR003115">
    <property type="entry name" value="ParB_N"/>
</dbReference>
<proteinExistence type="inferred from homology"/>
<dbReference type="EMBL" id="JAMPKM010000018">
    <property type="protein sequence ID" value="MEP0819991.1"/>
    <property type="molecule type" value="Genomic_DNA"/>
</dbReference>
<sequence>MARRKPLPEYQLNNVRLLDELPTQAGQSVAIDRIQLPQKQPRRYFDPDKMQQLVQSVQEHGILEPLLVRPLRNDKYELVAGERRLKAAQTVGLAEVPIVSKELSDREALQIALMENLQREDLNPVEETEAILELLAIAIEGDTTNVMSILNRANHAKNREQELEENVFLQFKTIQTVLSGIGRFTPESFRTSRLPLLNLPADILQALRQGKLEYTKARAIARIQDEQKRQEILEEAIAQNLSLAQIKERVASLKTASAESTSSTQHSLKSVLDNAYRLSKRSKVWNNSKKQKRLEKLLTELENLFSEAD</sequence>
<dbReference type="Gene3D" id="1.10.10.2830">
    <property type="match status" value="1"/>
</dbReference>
<feature type="domain" description="ParB-like N-terminal" evidence="2">
    <location>
        <begin position="27"/>
        <end position="117"/>
    </location>
</feature>
<dbReference type="InterPro" id="IPR004437">
    <property type="entry name" value="ParB/RepB/Spo0J"/>
</dbReference>
<dbReference type="SUPFAM" id="SSF110849">
    <property type="entry name" value="ParB/Sulfiredoxin"/>
    <property type="match status" value="1"/>
</dbReference>
<keyword evidence="4" id="KW-1185">Reference proteome</keyword>
<dbReference type="Pfam" id="PF17762">
    <property type="entry name" value="HTH_ParB"/>
    <property type="match status" value="1"/>
</dbReference>
<dbReference type="SMART" id="SM00470">
    <property type="entry name" value="ParB"/>
    <property type="match status" value="1"/>
</dbReference>
<dbReference type="Pfam" id="PF02195">
    <property type="entry name" value="ParB_N"/>
    <property type="match status" value="1"/>
</dbReference>